<organism evidence="2 3">
    <name type="scientific">Hyphomicrobium facile</name>
    <dbReference type="NCBI Taxonomy" id="51670"/>
    <lineage>
        <taxon>Bacteria</taxon>
        <taxon>Pseudomonadati</taxon>
        <taxon>Pseudomonadota</taxon>
        <taxon>Alphaproteobacteria</taxon>
        <taxon>Hyphomicrobiales</taxon>
        <taxon>Hyphomicrobiaceae</taxon>
        <taxon>Hyphomicrobium</taxon>
    </lineage>
</organism>
<proteinExistence type="predicted"/>
<sequence>MIDVSRFVRLASAVAAISVAMALPASARDEVREDPAVVAERLQHMGFVEWRKIRWSHGNWKIDSAKRANGHIYDLELEGGSFDLVRLRRERG</sequence>
<keyword evidence="1" id="KW-0732">Signal</keyword>
<dbReference type="OrthoDB" id="7933638at2"/>
<name>A0A1I7NW14_9HYPH</name>
<dbReference type="STRING" id="51670.SAMN04488557_3883"/>
<dbReference type="Proteomes" id="UP000199423">
    <property type="component" value="Unassembled WGS sequence"/>
</dbReference>
<evidence type="ECO:0000313" key="3">
    <source>
        <dbReference type="Proteomes" id="UP000199423"/>
    </source>
</evidence>
<evidence type="ECO:0000313" key="2">
    <source>
        <dbReference type="EMBL" id="SFV38855.1"/>
    </source>
</evidence>
<keyword evidence="3" id="KW-1185">Reference proteome</keyword>
<evidence type="ECO:0008006" key="4">
    <source>
        <dbReference type="Google" id="ProtNLM"/>
    </source>
</evidence>
<dbReference type="AlphaFoldDB" id="A0A1I7NW14"/>
<feature type="signal peptide" evidence="1">
    <location>
        <begin position="1"/>
        <end position="27"/>
    </location>
</feature>
<evidence type="ECO:0000256" key="1">
    <source>
        <dbReference type="SAM" id="SignalP"/>
    </source>
</evidence>
<accession>A0A1I7NW14</accession>
<gene>
    <name evidence="2" type="ORF">SAMN04488557_3883</name>
</gene>
<protein>
    <recommendedName>
        <fullName evidence="4">Peptidase propeptide and YPEB domain-containing protein</fullName>
    </recommendedName>
</protein>
<reference evidence="3" key="1">
    <citation type="submission" date="2016-10" db="EMBL/GenBank/DDBJ databases">
        <authorList>
            <person name="Varghese N."/>
            <person name="Submissions S."/>
        </authorList>
    </citation>
    <scope>NUCLEOTIDE SEQUENCE [LARGE SCALE GENOMIC DNA]</scope>
    <source>
        <strain evidence="3">DSM 1565</strain>
    </source>
</reference>
<feature type="chain" id="PRO_5011734433" description="Peptidase propeptide and YPEB domain-containing protein" evidence="1">
    <location>
        <begin position="28"/>
        <end position="92"/>
    </location>
</feature>
<dbReference type="EMBL" id="FPCH01000004">
    <property type="protein sequence ID" value="SFV38855.1"/>
    <property type="molecule type" value="Genomic_DNA"/>
</dbReference>